<dbReference type="Proteomes" id="UP000533476">
    <property type="component" value="Unassembled WGS sequence"/>
</dbReference>
<sequence>MTPWVTFDFDNTLVKNPYWRLHFRPWLDAEAIRQGTDWRSLWGQFRLEGERRWRAGDWVASFDWVDIANHLGLTPLPDPPRPQESALRPLVLPGAEATLMQLRRLPIRLGLVTNGLWRFQKPYLDALGWNYWFDAIITPDRAGFAKPSPAIMADVSPGLAHVGDRLFHDVLVARRSHRLGILLGVPGQELDRLDPLCPSTVQPDFTIPSLDRLFPLIVPFTPTDGKSIPKRFGNNLVVY</sequence>
<reference evidence="3 4" key="1">
    <citation type="submission" date="2020-04" db="EMBL/GenBank/DDBJ databases">
        <authorList>
            <person name="Zhang R."/>
            <person name="Schippers A."/>
        </authorList>
    </citation>
    <scope>NUCLEOTIDE SEQUENCE [LARGE SCALE GENOMIC DNA]</scope>
    <source>
        <strain evidence="3 4">DSM 109850</strain>
    </source>
</reference>
<accession>A0A7Y0L3R7</accession>
<gene>
    <name evidence="3" type="ORF">HIJ39_08485</name>
</gene>
<dbReference type="SUPFAM" id="SSF56784">
    <property type="entry name" value="HAD-like"/>
    <property type="match status" value="1"/>
</dbReference>
<evidence type="ECO:0000313" key="4">
    <source>
        <dbReference type="Proteomes" id="UP000533476"/>
    </source>
</evidence>
<dbReference type="RefSeq" id="WP_169098653.1">
    <property type="nucleotide sequence ID" value="NZ_JABBVZ010000022.1"/>
</dbReference>
<organism evidence="3 4">
    <name type="scientific">Sulfobacillus harzensis</name>
    <dbReference type="NCBI Taxonomy" id="2729629"/>
    <lineage>
        <taxon>Bacteria</taxon>
        <taxon>Bacillati</taxon>
        <taxon>Bacillota</taxon>
        <taxon>Clostridia</taxon>
        <taxon>Eubacteriales</taxon>
        <taxon>Clostridiales Family XVII. Incertae Sedis</taxon>
        <taxon>Sulfobacillus</taxon>
    </lineage>
</organism>
<dbReference type="AlphaFoldDB" id="A0A7Y0L3R7"/>
<dbReference type="GO" id="GO:0016787">
    <property type="term" value="F:hydrolase activity"/>
    <property type="evidence" value="ECO:0007669"/>
    <property type="project" value="UniProtKB-KW"/>
</dbReference>
<evidence type="ECO:0000256" key="2">
    <source>
        <dbReference type="ARBA" id="ARBA00022842"/>
    </source>
</evidence>
<protein>
    <submittedName>
        <fullName evidence="3">HAD family hydrolase</fullName>
    </submittedName>
</protein>
<keyword evidence="1 3" id="KW-0378">Hydrolase</keyword>
<dbReference type="PANTHER" id="PTHR46470">
    <property type="entry name" value="N-ACYLNEURAMINATE-9-PHOSPHATASE"/>
    <property type="match status" value="1"/>
</dbReference>
<dbReference type="InterPro" id="IPR036412">
    <property type="entry name" value="HAD-like_sf"/>
</dbReference>
<keyword evidence="4" id="KW-1185">Reference proteome</keyword>
<dbReference type="Gene3D" id="3.40.50.1000">
    <property type="entry name" value="HAD superfamily/HAD-like"/>
    <property type="match status" value="1"/>
</dbReference>
<proteinExistence type="predicted"/>
<dbReference type="InterPro" id="IPR051400">
    <property type="entry name" value="HAD-like_hydrolase"/>
</dbReference>
<evidence type="ECO:0000313" key="3">
    <source>
        <dbReference type="EMBL" id="NMP22387.1"/>
    </source>
</evidence>
<dbReference type="Pfam" id="PF00702">
    <property type="entry name" value="Hydrolase"/>
    <property type="match status" value="1"/>
</dbReference>
<evidence type="ECO:0000256" key="1">
    <source>
        <dbReference type="ARBA" id="ARBA00022801"/>
    </source>
</evidence>
<keyword evidence="2" id="KW-0460">Magnesium</keyword>
<dbReference type="EMBL" id="JABBVZ010000022">
    <property type="protein sequence ID" value="NMP22387.1"/>
    <property type="molecule type" value="Genomic_DNA"/>
</dbReference>
<comment type="caution">
    <text evidence="3">The sequence shown here is derived from an EMBL/GenBank/DDBJ whole genome shotgun (WGS) entry which is preliminary data.</text>
</comment>
<name>A0A7Y0L3R7_9FIRM</name>
<dbReference type="InterPro" id="IPR023214">
    <property type="entry name" value="HAD_sf"/>
</dbReference>